<comment type="caution">
    <text evidence="2">The sequence shown here is derived from an EMBL/GenBank/DDBJ whole genome shotgun (WGS) entry which is preliminary data.</text>
</comment>
<proteinExistence type="predicted"/>
<organism evidence="2 3">
    <name type="scientific">Candidatus Nealsonbacteria bacterium CG08_land_8_20_14_0_20_36_22</name>
    <dbReference type="NCBI Taxonomy" id="1974704"/>
    <lineage>
        <taxon>Bacteria</taxon>
        <taxon>Candidatus Nealsoniibacteriota</taxon>
    </lineage>
</organism>
<accession>A0A2H0YPF2</accession>
<evidence type="ECO:0000256" key="1">
    <source>
        <dbReference type="SAM" id="SignalP"/>
    </source>
</evidence>
<keyword evidence="1" id="KW-0732">Signal</keyword>
<reference evidence="3" key="1">
    <citation type="submission" date="2017-09" db="EMBL/GenBank/DDBJ databases">
        <title>Depth-based differentiation of microbial function through sediment-hosted aquifers and enrichment of novel symbionts in the deep terrestrial subsurface.</title>
        <authorList>
            <person name="Probst A.J."/>
            <person name="Ladd B."/>
            <person name="Jarett J.K."/>
            <person name="Geller-Mcgrath D.E."/>
            <person name="Sieber C.M.K."/>
            <person name="Emerson J.B."/>
            <person name="Anantharaman K."/>
            <person name="Thomas B.C."/>
            <person name="Malmstrom R."/>
            <person name="Stieglmeier M."/>
            <person name="Klingl A."/>
            <person name="Woyke T."/>
            <person name="Ryan C.M."/>
            <person name="Banfield J.F."/>
        </authorList>
    </citation>
    <scope>NUCLEOTIDE SEQUENCE [LARGE SCALE GENOMIC DNA]</scope>
</reference>
<feature type="chain" id="PRO_5013749126" description="Secreted protein" evidence="1">
    <location>
        <begin position="31"/>
        <end position="87"/>
    </location>
</feature>
<dbReference type="AlphaFoldDB" id="A0A2H0YPF2"/>
<evidence type="ECO:0000313" key="3">
    <source>
        <dbReference type="Proteomes" id="UP000231472"/>
    </source>
</evidence>
<dbReference type="Proteomes" id="UP000231472">
    <property type="component" value="Unassembled WGS sequence"/>
</dbReference>
<feature type="signal peptide" evidence="1">
    <location>
        <begin position="1"/>
        <end position="30"/>
    </location>
</feature>
<protein>
    <recommendedName>
        <fullName evidence="4">Secreted protein</fullName>
    </recommendedName>
</protein>
<dbReference type="EMBL" id="PEYC01000002">
    <property type="protein sequence ID" value="PIS40371.1"/>
    <property type="molecule type" value="Genomic_DNA"/>
</dbReference>
<gene>
    <name evidence="2" type="ORF">COT32_00090</name>
</gene>
<evidence type="ECO:0008006" key="4">
    <source>
        <dbReference type="Google" id="ProtNLM"/>
    </source>
</evidence>
<sequence>MKNQKTNLLCLLTTAIFCIAAAINTASANAKDCGGSIECACGDTVKQNYTMQADLNCAGNALVLGADNITINCGGHIITGNGSVGQE</sequence>
<evidence type="ECO:0000313" key="2">
    <source>
        <dbReference type="EMBL" id="PIS40371.1"/>
    </source>
</evidence>
<name>A0A2H0YPF2_9BACT</name>